<evidence type="ECO:0000256" key="1">
    <source>
        <dbReference type="ARBA" id="ARBA00004141"/>
    </source>
</evidence>
<evidence type="ECO:0000313" key="7">
    <source>
        <dbReference type="Proteomes" id="UP001235664"/>
    </source>
</evidence>
<keyword evidence="4 5" id="KW-0472">Membrane</keyword>
<gene>
    <name evidence="6" type="ORF">Q9K01_00560</name>
</gene>
<comment type="subcellular location">
    <subcellularLocation>
        <location evidence="1">Membrane</location>
        <topology evidence="1">Multi-pass membrane protein</topology>
    </subcellularLocation>
</comment>
<name>A0ABT9H4G7_9SPHN</name>
<dbReference type="InterPro" id="IPR059112">
    <property type="entry name" value="CysZ/EI24"/>
</dbReference>
<accession>A0ABT9H4G7</accession>
<feature type="transmembrane region" description="Helical" evidence="5">
    <location>
        <begin position="66"/>
        <end position="91"/>
    </location>
</feature>
<evidence type="ECO:0000313" key="6">
    <source>
        <dbReference type="EMBL" id="MDP4538118.1"/>
    </source>
</evidence>
<evidence type="ECO:0000256" key="5">
    <source>
        <dbReference type="SAM" id="Phobius"/>
    </source>
</evidence>
<evidence type="ECO:0000256" key="3">
    <source>
        <dbReference type="ARBA" id="ARBA00022989"/>
    </source>
</evidence>
<feature type="transmembrane region" description="Helical" evidence="5">
    <location>
        <begin position="133"/>
        <end position="160"/>
    </location>
</feature>
<dbReference type="Pfam" id="PF07264">
    <property type="entry name" value="EI24"/>
    <property type="match status" value="1"/>
</dbReference>
<comment type="caution">
    <text evidence="6">The sequence shown here is derived from an EMBL/GenBank/DDBJ whole genome shotgun (WGS) entry which is preliminary data.</text>
</comment>
<evidence type="ECO:0000256" key="2">
    <source>
        <dbReference type="ARBA" id="ARBA00022692"/>
    </source>
</evidence>
<dbReference type="RefSeq" id="WP_305928269.1">
    <property type="nucleotide sequence ID" value="NZ_JAVAIL010000001.1"/>
</dbReference>
<reference evidence="6 7" key="1">
    <citation type="submission" date="2023-08" db="EMBL/GenBank/DDBJ databases">
        <title>genomic of DY56.</title>
        <authorList>
            <person name="Wang Y."/>
        </authorList>
    </citation>
    <scope>NUCLEOTIDE SEQUENCE [LARGE SCALE GENOMIC DNA]</scope>
    <source>
        <strain evidence="6 7">DY56-A-20</strain>
    </source>
</reference>
<feature type="transmembrane region" description="Helical" evidence="5">
    <location>
        <begin position="193"/>
        <end position="218"/>
    </location>
</feature>
<protein>
    <submittedName>
        <fullName evidence="6">EI24 domain-containing protein</fullName>
    </submittedName>
</protein>
<organism evidence="6 7">
    <name type="scientific">Qipengyuania benthica</name>
    <dbReference type="NCBI Taxonomy" id="3067651"/>
    <lineage>
        <taxon>Bacteria</taxon>
        <taxon>Pseudomonadati</taxon>
        <taxon>Pseudomonadota</taxon>
        <taxon>Alphaproteobacteria</taxon>
        <taxon>Sphingomonadales</taxon>
        <taxon>Erythrobacteraceae</taxon>
        <taxon>Qipengyuania</taxon>
    </lineage>
</organism>
<dbReference type="Proteomes" id="UP001235664">
    <property type="component" value="Unassembled WGS sequence"/>
</dbReference>
<keyword evidence="7" id="KW-1185">Reference proteome</keyword>
<sequence length="232" mass="24446">MTSLPRALALSIGQLGDPAILRVLGKCLAVTLAIFALLGLALWGALDAAIDRWVVASLPADYSAAVAGILAIAIGAIAAWLLFRIVALFVLQFFADEIVRAVEAKHYPHAAAVADLPFRQELANSARSALRALLVNIVILPLALVLLFTGVGTALVFWLANAVLLGRELQDMVWLRHRHANEASAPIAAPTRFALGGLVAALLTVPFLNLLAPVLGAASATHLVHRGRSDNV</sequence>
<feature type="transmembrane region" description="Helical" evidence="5">
    <location>
        <begin position="27"/>
        <end position="46"/>
    </location>
</feature>
<dbReference type="EMBL" id="JAVAIL010000001">
    <property type="protein sequence ID" value="MDP4538118.1"/>
    <property type="molecule type" value="Genomic_DNA"/>
</dbReference>
<evidence type="ECO:0000256" key="4">
    <source>
        <dbReference type="ARBA" id="ARBA00023136"/>
    </source>
</evidence>
<keyword evidence="3 5" id="KW-1133">Transmembrane helix</keyword>
<keyword evidence="2 5" id="KW-0812">Transmembrane</keyword>
<proteinExistence type="predicted"/>